<feature type="region of interest" description="Disordered" evidence="1">
    <location>
        <begin position="444"/>
        <end position="467"/>
    </location>
</feature>
<organism evidence="2 3">
    <name type="scientific">Aspergillus nanangensis</name>
    <dbReference type="NCBI Taxonomy" id="2582783"/>
    <lineage>
        <taxon>Eukaryota</taxon>
        <taxon>Fungi</taxon>
        <taxon>Dikarya</taxon>
        <taxon>Ascomycota</taxon>
        <taxon>Pezizomycotina</taxon>
        <taxon>Eurotiomycetes</taxon>
        <taxon>Eurotiomycetidae</taxon>
        <taxon>Eurotiales</taxon>
        <taxon>Aspergillaceae</taxon>
        <taxon>Aspergillus</taxon>
        <taxon>Aspergillus subgen. Circumdati</taxon>
    </lineage>
</organism>
<feature type="compositionally biased region" description="Low complexity" evidence="1">
    <location>
        <begin position="334"/>
        <end position="343"/>
    </location>
</feature>
<feature type="region of interest" description="Disordered" evidence="1">
    <location>
        <begin position="96"/>
        <end position="349"/>
    </location>
</feature>
<dbReference type="AlphaFoldDB" id="A0AAD4CWZ5"/>
<gene>
    <name evidence="2" type="ORF">FE257_007772</name>
</gene>
<feature type="compositionally biased region" description="Pro residues" evidence="1">
    <location>
        <begin position="248"/>
        <end position="257"/>
    </location>
</feature>
<reference evidence="2" key="1">
    <citation type="journal article" date="2019" name="Beilstein J. Org. Chem.">
        <title>Nanangenines: drimane sesquiterpenoids as the dominant metabolite cohort of a novel Australian fungus, Aspergillus nanangensis.</title>
        <authorList>
            <person name="Lacey H.J."/>
            <person name="Gilchrist C.L.M."/>
            <person name="Crombie A."/>
            <person name="Kalaitzis J.A."/>
            <person name="Vuong D."/>
            <person name="Rutledge P.J."/>
            <person name="Turner P."/>
            <person name="Pitt J.I."/>
            <person name="Lacey E."/>
            <person name="Chooi Y.H."/>
            <person name="Piggott A.M."/>
        </authorList>
    </citation>
    <scope>NUCLEOTIDE SEQUENCE</scope>
    <source>
        <strain evidence="2">MST-FP2251</strain>
    </source>
</reference>
<comment type="caution">
    <text evidence="2">The sequence shown here is derived from an EMBL/GenBank/DDBJ whole genome shotgun (WGS) entry which is preliminary data.</text>
</comment>
<evidence type="ECO:0000313" key="2">
    <source>
        <dbReference type="EMBL" id="KAF9894270.1"/>
    </source>
</evidence>
<feature type="compositionally biased region" description="Basic residues" evidence="1">
    <location>
        <begin position="228"/>
        <end position="238"/>
    </location>
</feature>
<dbReference type="EMBL" id="VCAU01000004">
    <property type="protein sequence ID" value="KAF9894270.1"/>
    <property type="molecule type" value="Genomic_DNA"/>
</dbReference>
<evidence type="ECO:0000313" key="3">
    <source>
        <dbReference type="Proteomes" id="UP001194746"/>
    </source>
</evidence>
<evidence type="ECO:0008006" key="4">
    <source>
        <dbReference type="Google" id="ProtNLM"/>
    </source>
</evidence>
<dbReference type="Proteomes" id="UP001194746">
    <property type="component" value="Unassembled WGS sequence"/>
</dbReference>
<accession>A0AAD4CWZ5</accession>
<dbReference type="PANTHER" id="PTHR47843">
    <property type="entry name" value="BTB DOMAIN-CONTAINING PROTEIN-RELATED"/>
    <property type="match status" value="1"/>
</dbReference>
<evidence type="ECO:0000256" key="1">
    <source>
        <dbReference type="SAM" id="MobiDB-lite"/>
    </source>
</evidence>
<name>A0AAD4CWZ5_ASPNN</name>
<dbReference type="PANTHER" id="PTHR47843:SF2">
    <property type="entry name" value="BTB DOMAIN-CONTAINING PROTEIN"/>
    <property type="match status" value="1"/>
</dbReference>
<reference evidence="2" key="2">
    <citation type="submission" date="2020-02" db="EMBL/GenBank/DDBJ databases">
        <authorList>
            <person name="Gilchrist C.L.M."/>
            <person name="Chooi Y.-H."/>
        </authorList>
    </citation>
    <scope>NUCLEOTIDE SEQUENCE</scope>
    <source>
        <strain evidence="2">MST-FP2251</strain>
    </source>
</reference>
<sequence>MEACRDYGSLAPDVSNNNASSLEYSIVHSPPFTFLVGPKHTKLTVQAGLARHVSKPLDHLMNSGQTRESKHHIAVLEDEDVETFVAFCEYAYTGDYSVPPPGSREDDVDPAMETADRESSVGGFPGIGAGLRVTPSNASYLPSPPRSSGTEEKEKDQDVKPGSGEHQVTETEVEAVRMQDQNHPGIESTPLSDDSGFHDSSGPAVPETTNDAADPWDLAGDAAPTKEKKGRKCKKNKKKQTDDQAPNFTPPSTPPPGESADLAAEQRDEWAQPLESPEAMPSDDYHDATMSPDMTVPPPMPDDDSWEQTATPVAETEDEDTPGDDAEENQPVDSSGGSSSSSSDMGPIIDTSFAKQHFSNNQHENGISMWDEFTTLDYIDPRQWSSGTTRPPSVLSHSSRTADLPYLVFHAKVYVFAARYLIPALAQLCLRKLHRDLVNLGFAQEDGNDDHHGQQPNCGDEERELSSSMATTTKAKMVIDLLHYTYVRTTRLEPISPTSATQLRDNELRKLVVHYAACKVRHLTDFCPPMEGGFSFGDLNKASARGMRTLLDTTPELASDLVYRMMM</sequence>
<feature type="compositionally biased region" description="Acidic residues" evidence="1">
    <location>
        <begin position="315"/>
        <end position="330"/>
    </location>
</feature>
<proteinExistence type="predicted"/>
<protein>
    <recommendedName>
        <fullName evidence="4">BTB domain-containing protein</fullName>
    </recommendedName>
</protein>
<feature type="compositionally biased region" description="Basic and acidic residues" evidence="1">
    <location>
        <begin position="149"/>
        <end position="159"/>
    </location>
</feature>
<keyword evidence="3" id="KW-1185">Reference proteome</keyword>